<sequence>MMRGFPLAAQAEVPGNQGLYPVPYSQYQATVCPSRPSGPRVLDRRLGRAILNQALFFAAAARINAWNACSSMWSP</sequence>
<evidence type="ECO:0000313" key="1">
    <source>
        <dbReference type="EMBL" id="CAB3629765.1"/>
    </source>
</evidence>
<evidence type="ECO:0000313" key="2">
    <source>
        <dbReference type="Proteomes" id="UP000494108"/>
    </source>
</evidence>
<proteinExistence type="predicted"/>
<dbReference type="EMBL" id="CADIJX010000001">
    <property type="protein sequence ID" value="CAB3629765.1"/>
    <property type="molecule type" value="Genomic_DNA"/>
</dbReference>
<organism evidence="1 2">
    <name type="scientific">Achromobacter pestifer</name>
    <dbReference type="NCBI Taxonomy" id="1353889"/>
    <lineage>
        <taxon>Bacteria</taxon>
        <taxon>Pseudomonadati</taxon>
        <taxon>Pseudomonadota</taxon>
        <taxon>Betaproteobacteria</taxon>
        <taxon>Burkholderiales</taxon>
        <taxon>Alcaligenaceae</taxon>
        <taxon>Achromobacter</taxon>
    </lineage>
</organism>
<keyword evidence="2" id="KW-1185">Reference proteome</keyword>
<reference evidence="1 2" key="1">
    <citation type="submission" date="2020-04" db="EMBL/GenBank/DDBJ databases">
        <authorList>
            <person name="De Canck E."/>
        </authorList>
    </citation>
    <scope>NUCLEOTIDE SEQUENCE [LARGE SCALE GENOMIC DNA]</scope>
    <source>
        <strain evidence="1 2">LMG 3431</strain>
    </source>
</reference>
<dbReference type="AlphaFoldDB" id="A0A6S6YQM5"/>
<name>A0A6S6YQM5_9BURK</name>
<dbReference type="Proteomes" id="UP000494108">
    <property type="component" value="Unassembled WGS sequence"/>
</dbReference>
<accession>A0A6S6YQM5</accession>
<gene>
    <name evidence="1" type="ORF">LMG3431_00935</name>
</gene>
<protein>
    <submittedName>
        <fullName evidence="1">Uncharacterized protein</fullName>
    </submittedName>
</protein>